<evidence type="ECO:0000313" key="3">
    <source>
        <dbReference type="Proteomes" id="UP001302249"/>
    </source>
</evidence>
<protein>
    <submittedName>
        <fullName evidence="2">DUF5615 family PIN-like protein</fullName>
    </submittedName>
</protein>
<sequence length="107" mass="12034">MKFVIDAQLPPALARWLRDQGHEAVHVSEIDMISASDAAIAARAEADGAVLVSKDEDFVTLRLPDRFAFLWLRCGNATNRALMAWLEPRWERTAALLEAGERFVEVR</sequence>
<dbReference type="Pfam" id="PF18480">
    <property type="entry name" value="DUF5615"/>
    <property type="match status" value="1"/>
</dbReference>
<dbReference type="RefSeq" id="WP_313917344.1">
    <property type="nucleotide sequence ID" value="NZ_CP135076.1"/>
</dbReference>
<organism evidence="2 3">
    <name type="scientific">Stakelama saccharophila</name>
    <dbReference type="NCBI Taxonomy" id="3075605"/>
    <lineage>
        <taxon>Bacteria</taxon>
        <taxon>Pseudomonadati</taxon>
        <taxon>Pseudomonadota</taxon>
        <taxon>Alphaproteobacteria</taxon>
        <taxon>Sphingomonadales</taxon>
        <taxon>Sphingomonadaceae</taxon>
        <taxon>Stakelama</taxon>
    </lineage>
</organism>
<accession>A0ABZ0BB34</accession>
<dbReference type="EMBL" id="CP135076">
    <property type="protein sequence ID" value="WNO54635.1"/>
    <property type="molecule type" value="Genomic_DNA"/>
</dbReference>
<name>A0ABZ0BB34_9SPHN</name>
<evidence type="ECO:0000259" key="1">
    <source>
        <dbReference type="Pfam" id="PF18480"/>
    </source>
</evidence>
<reference evidence="2 3" key="1">
    <citation type="submission" date="2023-09" db="EMBL/GenBank/DDBJ databases">
        <authorList>
            <person name="Rey-Velasco X."/>
        </authorList>
    </citation>
    <scope>NUCLEOTIDE SEQUENCE [LARGE SCALE GENOMIC DNA]</scope>
    <source>
        <strain evidence="2 3">W311</strain>
    </source>
</reference>
<proteinExistence type="predicted"/>
<dbReference type="Proteomes" id="UP001302249">
    <property type="component" value="Chromosome"/>
</dbReference>
<dbReference type="InterPro" id="IPR041049">
    <property type="entry name" value="DUF5615"/>
</dbReference>
<evidence type="ECO:0000313" key="2">
    <source>
        <dbReference type="EMBL" id="WNO54635.1"/>
    </source>
</evidence>
<feature type="domain" description="DUF5615" evidence="1">
    <location>
        <begin position="1"/>
        <end position="100"/>
    </location>
</feature>
<keyword evidence="3" id="KW-1185">Reference proteome</keyword>
<gene>
    <name evidence="2" type="ORF">RPR59_05120</name>
</gene>